<dbReference type="InterPro" id="IPR009061">
    <property type="entry name" value="DNA-bd_dom_put_sf"/>
</dbReference>
<dbReference type="EMBL" id="FNCJ01000006">
    <property type="protein sequence ID" value="SDG95382.1"/>
    <property type="molecule type" value="Genomic_DNA"/>
</dbReference>
<dbReference type="AlphaFoldDB" id="A0A1G7YFN0"/>
<proteinExistence type="predicted"/>
<dbReference type="SUPFAM" id="SSF46955">
    <property type="entry name" value="Putative DNA-binding domain"/>
    <property type="match status" value="1"/>
</dbReference>
<dbReference type="InterPro" id="IPR010093">
    <property type="entry name" value="SinI_DNA-bd"/>
</dbReference>
<reference evidence="3 4" key="1">
    <citation type="submission" date="2016-10" db="EMBL/GenBank/DDBJ databases">
        <authorList>
            <person name="de Groot N.N."/>
        </authorList>
    </citation>
    <scope>NUCLEOTIDE SEQUENCE [LARGE SCALE GENOMIC DNA]</scope>
    <source>
        <strain evidence="3 4">LMG 2247</strain>
    </source>
</reference>
<evidence type="ECO:0000313" key="4">
    <source>
        <dbReference type="Proteomes" id="UP000199706"/>
    </source>
</evidence>
<organism evidence="3 4">
    <name type="scientific">Paraburkholderia phenazinium</name>
    <dbReference type="NCBI Taxonomy" id="60549"/>
    <lineage>
        <taxon>Bacteria</taxon>
        <taxon>Pseudomonadati</taxon>
        <taxon>Pseudomonadota</taxon>
        <taxon>Betaproteobacteria</taxon>
        <taxon>Burkholderiales</taxon>
        <taxon>Burkholderiaceae</taxon>
        <taxon>Paraburkholderia</taxon>
    </lineage>
</organism>
<protein>
    <submittedName>
        <fullName evidence="3">DNA binding domain-containing protein, excisionase family</fullName>
    </submittedName>
</protein>
<accession>A0A1G7YFN0</accession>
<feature type="compositionally biased region" description="Basic and acidic residues" evidence="1">
    <location>
        <begin position="1"/>
        <end position="11"/>
    </location>
</feature>
<dbReference type="RefSeq" id="WP_176860752.1">
    <property type="nucleotide sequence ID" value="NZ_FNCJ01000006.1"/>
</dbReference>
<dbReference type="NCBIfam" id="TIGR01764">
    <property type="entry name" value="excise"/>
    <property type="match status" value="1"/>
</dbReference>
<feature type="region of interest" description="Disordered" evidence="1">
    <location>
        <begin position="85"/>
        <end position="108"/>
    </location>
</feature>
<dbReference type="Proteomes" id="UP000199706">
    <property type="component" value="Unassembled WGS sequence"/>
</dbReference>
<dbReference type="InterPro" id="IPR041657">
    <property type="entry name" value="HTH_17"/>
</dbReference>
<gene>
    <name evidence="3" type="ORF">SAMN05216466_106170</name>
</gene>
<evidence type="ECO:0000256" key="1">
    <source>
        <dbReference type="SAM" id="MobiDB-lite"/>
    </source>
</evidence>
<feature type="domain" description="Helix-turn-helix" evidence="2">
    <location>
        <begin position="116"/>
        <end position="165"/>
    </location>
</feature>
<dbReference type="Pfam" id="PF12728">
    <property type="entry name" value="HTH_17"/>
    <property type="match status" value="1"/>
</dbReference>
<sequence length="228" mass="26125">MTTVLSDEHSQKTALAPPRIEPDASMRRLLSIREAAERLGCTTYNVVYLRRVGRITGMVVNHRVRFDPDELERAVRERNAWKEAACKKRPRKEAGSKKTPRDEAPEKKSSLLADGLLSSQEAAQLLGTSRAYLQHFINKGLLRGTKQGHRWTFTREVVDALLKRRAAMPTGHLMYRLQQAQAQRRAKIKQAMQARLDAEAPRPAFVLSTAMRNWPILDERDRLRGTRY</sequence>
<evidence type="ECO:0000313" key="3">
    <source>
        <dbReference type="EMBL" id="SDG95382.1"/>
    </source>
</evidence>
<name>A0A1G7YFN0_9BURK</name>
<evidence type="ECO:0000259" key="2">
    <source>
        <dbReference type="Pfam" id="PF12728"/>
    </source>
</evidence>
<feature type="region of interest" description="Disordered" evidence="1">
    <location>
        <begin position="1"/>
        <end position="20"/>
    </location>
</feature>
<dbReference type="GO" id="GO:0003677">
    <property type="term" value="F:DNA binding"/>
    <property type="evidence" value="ECO:0007669"/>
    <property type="project" value="InterPro"/>
</dbReference>